<keyword evidence="1" id="KW-0812">Transmembrane</keyword>
<keyword evidence="3" id="KW-1185">Reference proteome</keyword>
<organism evidence="2 3">
    <name type="scientific">Paucilactobacillus nenjiangensis</name>
    <dbReference type="NCBI Taxonomy" id="1296540"/>
    <lineage>
        <taxon>Bacteria</taxon>
        <taxon>Bacillati</taxon>
        <taxon>Bacillota</taxon>
        <taxon>Bacilli</taxon>
        <taxon>Lactobacillales</taxon>
        <taxon>Lactobacillaceae</taxon>
        <taxon>Paucilactobacillus</taxon>
    </lineage>
</organism>
<feature type="transmembrane region" description="Helical" evidence="1">
    <location>
        <begin position="283"/>
        <end position="301"/>
    </location>
</feature>
<feature type="transmembrane region" description="Helical" evidence="1">
    <location>
        <begin position="21"/>
        <end position="45"/>
    </location>
</feature>
<feature type="transmembrane region" description="Helical" evidence="1">
    <location>
        <begin position="379"/>
        <end position="397"/>
    </location>
</feature>
<proteinExistence type="predicted"/>
<keyword evidence="1" id="KW-0472">Membrane</keyword>
<protein>
    <submittedName>
        <fullName evidence="2">ABC transporter permease</fullName>
    </submittedName>
</protein>
<sequence length="405" mass="46120">MKMSKLFQTRLQAHFSMLFKYWKLVFNDHFVIALFFMFGALAYGYSQALDKIKSPVWWGKPLALVVLLLIVQLGRLATLVEKPDPVFLLPQTKQINRYLNQARNYSLLMAELITIACFAVLSPFLAVGVGMNTTSIILLGISMIGLKLIWMNWSVVALFDRKWQRSAYDFNAKWLDPALLIVIGLYLSAVITVVITIIVGLSSFYLISNTQKSNVLDWRTAVDQEATRMQRIYRFFNMFTDVPSVQGTIHRRRYLDWIIKLLGNQKTTYGYLFSRGLVRGADISGLIARLTIVGMLIVFFIPQGWLNVIVFGLFIYLVSVQLISLYGQFDNSVFVHIYPVTETEKQTEFRLIATKVLVVVTVCLLVGSITQKPDWMMMGIKFVLGVVEVGVLSTVYLKGRIQSKA</sequence>
<keyword evidence="1" id="KW-1133">Transmembrane helix</keyword>
<evidence type="ECO:0000313" key="3">
    <source>
        <dbReference type="Proteomes" id="UP000325295"/>
    </source>
</evidence>
<feature type="transmembrane region" description="Helical" evidence="1">
    <location>
        <begin position="308"/>
        <end position="329"/>
    </location>
</feature>
<dbReference type="OrthoDB" id="2447941at2"/>
<name>A0A5P1X303_9LACO</name>
<dbReference type="EMBL" id="CP043939">
    <property type="protein sequence ID" value="QER67274.1"/>
    <property type="molecule type" value="Genomic_DNA"/>
</dbReference>
<dbReference type="Proteomes" id="UP000325295">
    <property type="component" value="Chromosome"/>
</dbReference>
<reference evidence="2 3" key="1">
    <citation type="submission" date="2019-09" db="EMBL/GenBank/DDBJ databases">
        <title>Complete Genome Sequence of Lactobacillus nenjiangensis SH-Y15, isolated from sauerkraut.</title>
        <authorList>
            <person name="Yang H."/>
        </authorList>
    </citation>
    <scope>NUCLEOTIDE SEQUENCE [LARGE SCALE GENOMIC DNA]</scope>
    <source>
        <strain evidence="2 3">SH-Y15</strain>
    </source>
</reference>
<accession>A0A5P1X303</accession>
<feature type="transmembrane region" description="Helical" evidence="1">
    <location>
        <begin position="136"/>
        <end position="159"/>
    </location>
</feature>
<gene>
    <name evidence="2" type="ORF">F0161_05005</name>
</gene>
<evidence type="ECO:0000256" key="1">
    <source>
        <dbReference type="SAM" id="Phobius"/>
    </source>
</evidence>
<dbReference type="Pfam" id="PF05975">
    <property type="entry name" value="EcsB"/>
    <property type="match status" value="1"/>
</dbReference>
<dbReference type="PIRSF" id="PIRSF037259">
    <property type="entry name" value="EcsB_ABC"/>
    <property type="match status" value="1"/>
</dbReference>
<dbReference type="InterPro" id="IPR010288">
    <property type="entry name" value="EcsB_ABC"/>
</dbReference>
<dbReference type="GO" id="GO:0016020">
    <property type="term" value="C:membrane"/>
    <property type="evidence" value="ECO:0007669"/>
    <property type="project" value="InterPro"/>
</dbReference>
<feature type="transmembrane region" description="Helical" evidence="1">
    <location>
        <begin position="57"/>
        <end position="77"/>
    </location>
</feature>
<feature type="transmembrane region" description="Helical" evidence="1">
    <location>
        <begin position="179"/>
        <end position="207"/>
    </location>
</feature>
<dbReference type="AlphaFoldDB" id="A0A5P1X303"/>
<evidence type="ECO:0000313" key="2">
    <source>
        <dbReference type="EMBL" id="QER67274.1"/>
    </source>
</evidence>
<feature type="transmembrane region" description="Helical" evidence="1">
    <location>
        <begin position="107"/>
        <end position="130"/>
    </location>
</feature>
<feature type="transmembrane region" description="Helical" evidence="1">
    <location>
        <begin position="349"/>
        <end position="367"/>
    </location>
</feature>
<dbReference type="KEGG" id="lnn:F0161_05005"/>